<name>A0A0R2I476_CARDV</name>
<dbReference type="InterPro" id="IPR025164">
    <property type="entry name" value="Toastrack_DUF4097"/>
</dbReference>
<sequence>MKEEINMKERERILELVKQGIISTEEALVLLESAAKREGKEAVKKDQSNVQKPIPPTEPEAKIENPEPVLSDAAESVEEGRARLEKEQKEDHERLEAILEELANEASGYSVELDQTNQTIKELTDQIKLKKEEMMVIETKEELETLTEADQARMTILEDEITALEEEATSLEEEKTILEDKLKNIKRKQWGTHKKTITDKFELPDDWKESATETMNQVGEKVTEASTQFGKFMKDTFNTVMENIDWKDVNIRVPGIAATKFDHEFNYPESAASIIDVKVANGDVVFKNWDSQDIKVEASIKIYGKMDVENPFEAFLERSTIEVNDESLLFHVPNKRIRCDLVFYLPERTYDHTALKLLNGNVKFEEFEGKDIYVKCTNGNITFDRLTATMLETEGVNGNVSVVDSSVRDLLVHSINGEIVTRGDVKSGNLSTVNGAIKVTLSGEELKRLEASSVNGTVKVALPRAISIEGNAKSNLGSIQNRLENVEVIKEKKDRTNQLLEFRRVANEDTLVVKLSTTTGSILIKDTDQ</sequence>
<feature type="compositionally biased region" description="Basic and acidic residues" evidence="1">
    <location>
        <begin position="38"/>
        <end position="47"/>
    </location>
</feature>
<dbReference type="PANTHER" id="PTHR33885">
    <property type="entry name" value="PHAGE SHOCK PROTEIN C"/>
    <property type="match status" value="1"/>
</dbReference>
<dbReference type="NCBIfam" id="NF038025">
    <property type="entry name" value="dapto_LiaX"/>
    <property type="match status" value="1"/>
</dbReference>
<feature type="domain" description="YvlB/LiaX N-terminal" evidence="3">
    <location>
        <begin position="9"/>
        <end position="37"/>
    </location>
</feature>
<dbReference type="Proteomes" id="UP000051658">
    <property type="component" value="Unassembled WGS sequence"/>
</dbReference>
<dbReference type="InterPro" id="IPR058219">
    <property type="entry name" value="LiaX"/>
</dbReference>
<feature type="domain" description="DUF4097" evidence="2">
    <location>
        <begin position="275"/>
        <end position="522"/>
    </location>
</feature>
<dbReference type="AlphaFoldDB" id="A0A0R2I476"/>
<evidence type="ECO:0000259" key="2">
    <source>
        <dbReference type="Pfam" id="PF13349"/>
    </source>
</evidence>
<protein>
    <submittedName>
        <fullName evidence="4">Uncharacterized protein</fullName>
    </submittedName>
</protein>
<dbReference type="InterPro" id="IPR052027">
    <property type="entry name" value="PspC"/>
</dbReference>
<keyword evidence="5" id="KW-1185">Reference proteome</keyword>
<reference evidence="4 5" key="1">
    <citation type="journal article" date="2015" name="Genome Announc.">
        <title>Expanding the biotechnology potential of lactobacilli through comparative genomics of 213 strains and associated genera.</title>
        <authorList>
            <person name="Sun Z."/>
            <person name="Harris H.M."/>
            <person name="McCann A."/>
            <person name="Guo C."/>
            <person name="Argimon S."/>
            <person name="Zhang W."/>
            <person name="Yang X."/>
            <person name="Jeffery I.B."/>
            <person name="Cooney J.C."/>
            <person name="Kagawa T.F."/>
            <person name="Liu W."/>
            <person name="Song Y."/>
            <person name="Salvetti E."/>
            <person name="Wrobel A."/>
            <person name="Rasinkangas P."/>
            <person name="Parkhill J."/>
            <person name="Rea M.C."/>
            <person name="O'Sullivan O."/>
            <person name="Ritari J."/>
            <person name="Douillard F.P."/>
            <person name="Paul Ross R."/>
            <person name="Yang R."/>
            <person name="Briner A.E."/>
            <person name="Felis G.E."/>
            <person name="de Vos W.M."/>
            <person name="Barrangou R."/>
            <person name="Klaenhammer T.R."/>
            <person name="Caufield P.W."/>
            <person name="Cui Y."/>
            <person name="Zhang H."/>
            <person name="O'Toole P.W."/>
        </authorList>
    </citation>
    <scope>NUCLEOTIDE SEQUENCE [LARGE SCALE GENOMIC DNA]</scope>
    <source>
        <strain evidence="4 5">DSM 20623</strain>
    </source>
</reference>
<dbReference type="Pfam" id="PF13349">
    <property type="entry name" value="DUF4097"/>
    <property type="match status" value="1"/>
</dbReference>
<dbReference type="PATRIC" id="fig|1449336.4.peg.172"/>
<organism evidence="4 5">
    <name type="scientific">Carnobacterium divergens DSM 20623</name>
    <dbReference type="NCBI Taxonomy" id="1449336"/>
    <lineage>
        <taxon>Bacteria</taxon>
        <taxon>Bacillati</taxon>
        <taxon>Bacillota</taxon>
        <taxon>Bacilli</taxon>
        <taxon>Lactobacillales</taxon>
        <taxon>Carnobacteriaceae</taxon>
        <taxon>Carnobacterium</taxon>
    </lineage>
</organism>
<comment type="caution">
    <text evidence="4">The sequence shown here is derived from an EMBL/GenBank/DDBJ whole genome shotgun (WGS) entry which is preliminary data.</text>
</comment>
<dbReference type="Pfam" id="PF22746">
    <property type="entry name" value="SHOCT-like_DUF2089-C"/>
    <property type="match status" value="1"/>
</dbReference>
<evidence type="ECO:0000256" key="1">
    <source>
        <dbReference type="SAM" id="MobiDB-lite"/>
    </source>
</evidence>
<dbReference type="EMBL" id="JQBS01000007">
    <property type="protein sequence ID" value="KRN57189.1"/>
    <property type="molecule type" value="Genomic_DNA"/>
</dbReference>
<dbReference type="eggNOG" id="COG3595">
    <property type="taxonomic scope" value="Bacteria"/>
</dbReference>
<accession>A0A0R2I476</accession>
<evidence type="ECO:0000259" key="3">
    <source>
        <dbReference type="Pfam" id="PF22746"/>
    </source>
</evidence>
<dbReference type="PANTHER" id="PTHR33885:SF3">
    <property type="entry name" value="PHAGE SHOCK PROTEIN C"/>
    <property type="match status" value="1"/>
</dbReference>
<feature type="region of interest" description="Disordered" evidence="1">
    <location>
        <begin position="38"/>
        <end position="76"/>
    </location>
</feature>
<dbReference type="InterPro" id="IPR053959">
    <property type="entry name" value="YvlB/LiaX_N"/>
</dbReference>
<dbReference type="eggNOG" id="COG2433">
    <property type="taxonomic scope" value="Bacteria"/>
</dbReference>
<dbReference type="Gene3D" id="1.10.287.1490">
    <property type="match status" value="1"/>
</dbReference>
<gene>
    <name evidence="4" type="ORF">IV74_GL000170</name>
</gene>
<evidence type="ECO:0000313" key="4">
    <source>
        <dbReference type="EMBL" id="KRN57189.1"/>
    </source>
</evidence>
<proteinExistence type="predicted"/>
<evidence type="ECO:0000313" key="5">
    <source>
        <dbReference type="Proteomes" id="UP000051658"/>
    </source>
</evidence>